<dbReference type="InterPro" id="IPR002059">
    <property type="entry name" value="CSP_DNA-bd"/>
</dbReference>
<keyword evidence="1" id="KW-1133">Transmembrane helix</keyword>
<dbReference type="RefSeq" id="WP_394486338.1">
    <property type="nucleotide sequence ID" value="NZ_JBIGIA010000001.1"/>
</dbReference>
<dbReference type="Gene3D" id="2.40.50.140">
    <property type="entry name" value="Nucleic acid-binding proteins"/>
    <property type="match status" value="1"/>
</dbReference>
<dbReference type="Pfam" id="PF00313">
    <property type="entry name" value="CSD"/>
    <property type="match status" value="1"/>
</dbReference>
<proteinExistence type="predicted"/>
<feature type="domain" description="CSD" evidence="2">
    <location>
        <begin position="2"/>
        <end position="66"/>
    </location>
</feature>
<evidence type="ECO:0000313" key="3">
    <source>
        <dbReference type="EMBL" id="MFG6455685.1"/>
    </source>
</evidence>
<dbReference type="Pfam" id="PF06961">
    <property type="entry name" value="DUF1294"/>
    <property type="match status" value="1"/>
</dbReference>
<dbReference type="EMBL" id="JBIGIA010000001">
    <property type="protein sequence ID" value="MFG6455685.1"/>
    <property type="molecule type" value="Genomic_DNA"/>
</dbReference>
<feature type="transmembrane region" description="Helical" evidence="1">
    <location>
        <begin position="180"/>
        <end position="199"/>
    </location>
</feature>
<evidence type="ECO:0000313" key="4">
    <source>
        <dbReference type="Proteomes" id="UP001606305"/>
    </source>
</evidence>
<organism evidence="3 4">
    <name type="scientific">Pelomonas nitida</name>
    <dbReference type="NCBI Taxonomy" id="3299027"/>
    <lineage>
        <taxon>Bacteria</taxon>
        <taxon>Pseudomonadati</taxon>
        <taxon>Pseudomonadota</taxon>
        <taxon>Betaproteobacteria</taxon>
        <taxon>Burkholderiales</taxon>
        <taxon>Sphaerotilaceae</taxon>
        <taxon>Roseateles</taxon>
    </lineage>
</organism>
<gene>
    <name evidence="3" type="ORF">ACG00X_02465</name>
</gene>
<accession>A0ABW7G197</accession>
<keyword evidence="4" id="KW-1185">Reference proteome</keyword>
<evidence type="ECO:0000256" key="1">
    <source>
        <dbReference type="SAM" id="Phobius"/>
    </source>
</evidence>
<dbReference type="PROSITE" id="PS51857">
    <property type="entry name" value="CSD_2"/>
    <property type="match status" value="1"/>
</dbReference>
<feature type="transmembrane region" description="Helical" evidence="1">
    <location>
        <begin position="87"/>
        <end position="105"/>
    </location>
</feature>
<dbReference type="CDD" id="cd04458">
    <property type="entry name" value="CSP_CDS"/>
    <property type="match status" value="1"/>
</dbReference>
<feature type="transmembrane region" description="Helical" evidence="1">
    <location>
        <begin position="111"/>
        <end position="132"/>
    </location>
</feature>
<keyword evidence="1" id="KW-0472">Membrane</keyword>
<comment type="caution">
    <text evidence="3">The sequence shown here is derived from an EMBL/GenBank/DDBJ whole genome shotgun (WGS) entry which is preliminary data.</text>
</comment>
<reference evidence="3 4" key="1">
    <citation type="submission" date="2024-09" db="EMBL/GenBank/DDBJ databases">
        <title>Novel species of the genus Pelomonas and Roseateles isolated from streams.</title>
        <authorList>
            <person name="Lu H."/>
        </authorList>
    </citation>
    <scope>NUCLEOTIDE SEQUENCE [LARGE SCALE GENOMIC DNA]</scope>
    <source>
        <strain evidence="3 4">BYS96W</strain>
    </source>
</reference>
<evidence type="ECO:0000259" key="2">
    <source>
        <dbReference type="PROSITE" id="PS51857"/>
    </source>
</evidence>
<dbReference type="SUPFAM" id="SSF50249">
    <property type="entry name" value="Nucleic acid-binding proteins"/>
    <property type="match status" value="1"/>
</dbReference>
<name>A0ABW7G197_9BURK</name>
<dbReference type="Proteomes" id="UP001606305">
    <property type="component" value="Unassembled WGS sequence"/>
</dbReference>
<protein>
    <submittedName>
        <fullName evidence="3">DUF1294 domain-containing protein</fullName>
    </submittedName>
</protein>
<sequence>MRHEGFLTSWNDDRGFGRIESTQGGEPIFLHISAWPRGAGRPSLNQAITFEIEVGPKGKRARSVRLIQTRQAPNPPRRSARAARAQWGTATLFAIPAFLLLYVVISMVWRLPMWVAGLYVVSSVVTFIVYAVDKSAASTNAQRTPEITLHALALVGGWPGALLAQQFLRHKSTKQEFRQTFWVTVLLNLAGLVVLASPLRQSLIG</sequence>
<keyword evidence="1" id="KW-0812">Transmembrane</keyword>
<dbReference type="InterPro" id="IPR012340">
    <property type="entry name" value="NA-bd_OB-fold"/>
</dbReference>
<dbReference type="InterPro" id="IPR010718">
    <property type="entry name" value="DUF1294"/>
</dbReference>